<protein>
    <submittedName>
        <fullName evidence="1">SNI1</fullName>
    </submittedName>
</protein>
<dbReference type="InterPro" id="IPR034561">
    <property type="entry name" value="SNI1"/>
</dbReference>
<dbReference type="EMBL" id="ASHM01110357">
    <property type="protein sequence ID" value="PNX69885.1"/>
    <property type="molecule type" value="Genomic_DNA"/>
</dbReference>
<dbReference type="GO" id="GO:0000976">
    <property type="term" value="F:transcription cis-regulatory region binding"/>
    <property type="evidence" value="ECO:0007669"/>
    <property type="project" value="TreeGrafter"/>
</dbReference>
<feature type="non-terminal residue" evidence="1">
    <location>
        <position position="58"/>
    </location>
</feature>
<name>A0A2K3KUC8_TRIPR</name>
<proteinExistence type="predicted"/>
<dbReference type="GO" id="GO:0010113">
    <property type="term" value="P:negative regulation of systemic acquired resistance"/>
    <property type="evidence" value="ECO:0007669"/>
    <property type="project" value="TreeGrafter"/>
</dbReference>
<reference evidence="1 2" key="2">
    <citation type="journal article" date="2017" name="Front. Plant Sci.">
        <title>Gene Classification and Mining of Molecular Markers Useful in Red Clover (Trifolium pratense) Breeding.</title>
        <authorList>
            <person name="Istvanek J."/>
            <person name="Dluhosova J."/>
            <person name="Dluhos P."/>
            <person name="Patkova L."/>
            <person name="Nedelnik J."/>
            <person name="Repkova J."/>
        </authorList>
    </citation>
    <scope>NUCLEOTIDE SEQUENCE [LARGE SCALE GENOMIC DNA]</scope>
    <source>
        <strain evidence="2">cv. Tatra</strain>
        <tissue evidence="1">Young leaves</tissue>
    </source>
</reference>
<evidence type="ECO:0000313" key="1">
    <source>
        <dbReference type="EMBL" id="PNX69885.1"/>
    </source>
</evidence>
<reference evidence="1 2" key="1">
    <citation type="journal article" date="2014" name="Am. J. Bot.">
        <title>Genome assembly and annotation for red clover (Trifolium pratense; Fabaceae).</title>
        <authorList>
            <person name="Istvanek J."/>
            <person name="Jaros M."/>
            <person name="Krenek A."/>
            <person name="Repkova J."/>
        </authorList>
    </citation>
    <scope>NUCLEOTIDE SEQUENCE [LARGE SCALE GENOMIC DNA]</scope>
    <source>
        <strain evidence="2">cv. Tatra</strain>
        <tissue evidence="1">Young leaves</tissue>
    </source>
</reference>
<organism evidence="1 2">
    <name type="scientific">Trifolium pratense</name>
    <name type="common">Red clover</name>
    <dbReference type="NCBI Taxonomy" id="57577"/>
    <lineage>
        <taxon>Eukaryota</taxon>
        <taxon>Viridiplantae</taxon>
        <taxon>Streptophyta</taxon>
        <taxon>Embryophyta</taxon>
        <taxon>Tracheophyta</taxon>
        <taxon>Spermatophyta</taxon>
        <taxon>Magnoliopsida</taxon>
        <taxon>eudicotyledons</taxon>
        <taxon>Gunneridae</taxon>
        <taxon>Pentapetalae</taxon>
        <taxon>rosids</taxon>
        <taxon>fabids</taxon>
        <taxon>Fabales</taxon>
        <taxon>Fabaceae</taxon>
        <taxon>Papilionoideae</taxon>
        <taxon>50 kb inversion clade</taxon>
        <taxon>NPAAA clade</taxon>
        <taxon>Hologalegina</taxon>
        <taxon>IRL clade</taxon>
        <taxon>Trifolieae</taxon>
        <taxon>Trifolium</taxon>
    </lineage>
</organism>
<dbReference type="GO" id="GO:0005634">
    <property type="term" value="C:nucleus"/>
    <property type="evidence" value="ECO:0007669"/>
    <property type="project" value="InterPro"/>
</dbReference>
<dbReference type="AlphaFoldDB" id="A0A2K3KUC8"/>
<dbReference type="GO" id="GO:0045892">
    <property type="term" value="P:negative regulation of DNA-templated transcription"/>
    <property type="evidence" value="ECO:0007669"/>
    <property type="project" value="InterPro"/>
</dbReference>
<dbReference type="Proteomes" id="UP000236291">
    <property type="component" value="Unassembled WGS sequence"/>
</dbReference>
<dbReference type="PANTHER" id="PTHR37243:SF2">
    <property type="entry name" value="NEGATIVE REGULATOR OF SYSTEMIC ACQUIRED RESISTANCE SNI1"/>
    <property type="match status" value="1"/>
</dbReference>
<dbReference type="PANTHER" id="PTHR37243">
    <property type="entry name" value="NEGATIVE REGULATOR OF SYSTEMIC ACQUIRED RESISTANCE SNI1"/>
    <property type="match status" value="1"/>
</dbReference>
<comment type="caution">
    <text evidence="1">The sequence shown here is derived from an EMBL/GenBank/DDBJ whole genome shotgun (WGS) entry which is preliminary data.</text>
</comment>
<dbReference type="GO" id="GO:0030915">
    <property type="term" value="C:Smc5-Smc6 complex"/>
    <property type="evidence" value="ECO:0007669"/>
    <property type="project" value="InterPro"/>
</dbReference>
<accession>A0A2K3KUC8</accession>
<gene>
    <name evidence="1" type="primary">SNI1</name>
    <name evidence="1" type="ORF">L195_g056962</name>
</gene>
<evidence type="ECO:0000313" key="2">
    <source>
        <dbReference type="Proteomes" id="UP000236291"/>
    </source>
</evidence>
<dbReference type="GO" id="GO:0006974">
    <property type="term" value="P:DNA damage response"/>
    <property type="evidence" value="ECO:0007669"/>
    <property type="project" value="InterPro"/>
</dbReference>
<sequence length="58" mass="6182">MENPSSSSSNKAAIEDNMLLTMLDSNNTNQDALDERIAFLDAVRASSIGLQNGKPPTS</sequence>